<dbReference type="GO" id="GO:0048312">
    <property type="term" value="P:intracellular distribution of mitochondria"/>
    <property type="evidence" value="ECO:0007669"/>
    <property type="project" value="TreeGrafter"/>
</dbReference>
<dbReference type="InterPro" id="IPR030381">
    <property type="entry name" value="G_DYNAMIN_dom"/>
</dbReference>
<evidence type="ECO:0000256" key="2">
    <source>
        <dbReference type="ARBA" id="ARBA00004569"/>
    </source>
</evidence>
<proteinExistence type="predicted"/>
<evidence type="ECO:0000256" key="20">
    <source>
        <dbReference type="SAM" id="Coils"/>
    </source>
</evidence>
<evidence type="ECO:0000256" key="13">
    <source>
        <dbReference type="ARBA" id="ARBA00023128"/>
    </source>
</evidence>
<dbReference type="CDD" id="cd08771">
    <property type="entry name" value="DLP_1"/>
    <property type="match status" value="1"/>
</dbReference>
<evidence type="ECO:0000256" key="12">
    <source>
        <dbReference type="ARBA" id="ARBA00023121"/>
    </source>
</evidence>
<protein>
    <recommendedName>
        <fullName evidence="17">Dynamin-like GTPase OPA1, mitochondrial</fullName>
        <ecNumber evidence="3">3.6.5.5</ecNumber>
    </recommendedName>
</protein>
<dbReference type="Proteomes" id="UP000550707">
    <property type="component" value="Unassembled WGS sequence"/>
</dbReference>
<evidence type="ECO:0000256" key="1">
    <source>
        <dbReference type="ARBA" id="ARBA00004434"/>
    </source>
</evidence>
<evidence type="ECO:0000256" key="9">
    <source>
        <dbReference type="ARBA" id="ARBA00022946"/>
    </source>
</evidence>
<evidence type="ECO:0000256" key="5">
    <source>
        <dbReference type="ARBA" id="ARBA00022703"/>
    </source>
</evidence>
<dbReference type="PANTHER" id="PTHR11566:SF67">
    <property type="entry name" value="DYNAMIN-LIKE 120 KDA PROTEIN, MITOCHONDRIAL"/>
    <property type="match status" value="1"/>
</dbReference>
<comment type="catalytic activity">
    <reaction evidence="18">
        <text>GTP + H2O = GDP + phosphate + H(+)</text>
        <dbReference type="Rhea" id="RHEA:19669"/>
        <dbReference type="ChEBI" id="CHEBI:15377"/>
        <dbReference type="ChEBI" id="CHEBI:15378"/>
        <dbReference type="ChEBI" id="CHEBI:37565"/>
        <dbReference type="ChEBI" id="CHEBI:43474"/>
        <dbReference type="ChEBI" id="CHEBI:58189"/>
        <dbReference type="EC" id="3.6.5.5"/>
    </reaction>
</comment>
<keyword evidence="8" id="KW-0378">Hydrolase</keyword>
<dbReference type="InterPro" id="IPR045817">
    <property type="entry name" value="OPA1_C"/>
</dbReference>
<sequence length="960" mass="111364">MWRLPRAAVACEVCQSLVKHSSGIKGRLPLQKVHLVSRSIYHSRHPTLKLQRPHFRTSFQQFSSLTNLPLRKLKLSPVKYGYQPRRNFLPARLAARLLKLRYLILGSAVGGGYTAKKTFDQWKDMIPDLSDYKWIVPDIVWEIDEYIDLEKIKKALPNSEDLAKLAPDFDKIVESLSLLKDFFTTGSSGETTFRATDHGSESDKHYRKVSDKEKIDQLQEELLHTQLKYQRILERLEKENKELRKLVLQKDDKGIHHRKLKKSLIDMYSEVLDVLSDYDASYNTQDHLPRVVVVGDQSAGKTSVLEMIAQARIFPRGSGEMMTRSPVKVTLSEGPHHVALFKDSSREFDLTKEEDLAALRHEIELRMRKNVKEGCTVSPETISLNVKGPGLQRMVLVDLPGVINTVTAGMAPDTKETIFSMSKAYMQNPNAIILCIQDGSVDAERSIVTDLVSQMDPHGRRTIFVLTKVDLAEKNVASPSRIQQIIEGKLFPMKALGYFAVVTGKGNSSESIEAIREYEEEFFQNSKLLKASMLKAHQVTTRNLSLAVSDCFWKMVRESVEQQADSFKATRFNLETEWKNNYPRLRELDRNELFEKAKNEILDEVISLSQVTPKHWEEILQQSLWERVSTHVIENIYLPAAQTMNSGTFNTTVDIKLKQWTDKQLPNKAVEVAWETLQEEFSRFMTEPKGKEHDDIFDKLKEAVKEESIKRHKWNDFAEDSLRVIQHNALEDRSISDKQQWDAAIYFMEEALQARLKDTETAIENMVGPDWKKRWLYWKNRTQEQCVHNETKNELEKMLKCNEEHPAYLASDEITTVRKNLESRGVEVDPSLIKDTWHQVYRRHFLKTALNHCNLCRRGFYYYQRHFVDSELECNDVVLFWRIQRMLAITANTLRQQLTNTEVRRLEKNVKEVLEDFAEDGEKKVKLLTGKRVQLAEDLKKVREIQEKLDAFIEALHQEK</sequence>
<dbReference type="InterPro" id="IPR001401">
    <property type="entry name" value="Dynamin_GTPase"/>
</dbReference>
<dbReference type="GO" id="GO:0005758">
    <property type="term" value="C:mitochondrial intermembrane space"/>
    <property type="evidence" value="ECO:0007669"/>
    <property type="project" value="UniProtKB-SubCell"/>
</dbReference>
<evidence type="ECO:0000313" key="22">
    <source>
        <dbReference type="EMBL" id="KAF6478245.1"/>
    </source>
</evidence>
<evidence type="ECO:0000256" key="15">
    <source>
        <dbReference type="ARBA" id="ARBA00023136"/>
    </source>
</evidence>
<dbReference type="PRINTS" id="PR00195">
    <property type="entry name" value="DYNAMIN"/>
</dbReference>
<dbReference type="AlphaFoldDB" id="A0A7J8I252"/>
<evidence type="ECO:0000256" key="17">
    <source>
        <dbReference type="ARBA" id="ARBA00044791"/>
    </source>
</evidence>
<keyword evidence="7" id="KW-0999">Mitochondrion inner membrane</keyword>
<keyword evidence="12" id="KW-0446">Lipid-binding</keyword>
<evidence type="ECO:0000256" key="8">
    <source>
        <dbReference type="ARBA" id="ARBA00022801"/>
    </source>
</evidence>
<dbReference type="Pfam" id="PF00350">
    <property type="entry name" value="Dynamin_N"/>
    <property type="match status" value="1"/>
</dbReference>
<evidence type="ECO:0000256" key="14">
    <source>
        <dbReference type="ARBA" id="ARBA00023134"/>
    </source>
</evidence>
<dbReference type="GO" id="GO:0016559">
    <property type="term" value="P:peroxisome fission"/>
    <property type="evidence" value="ECO:0007669"/>
    <property type="project" value="TreeGrafter"/>
</dbReference>
<evidence type="ECO:0000256" key="18">
    <source>
        <dbReference type="ARBA" id="ARBA00048040"/>
    </source>
</evidence>
<dbReference type="Gene3D" id="3.40.50.300">
    <property type="entry name" value="P-loop containing nucleotide triphosphate hydrolases"/>
    <property type="match status" value="1"/>
</dbReference>
<evidence type="ECO:0000256" key="16">
    <source>
        <dbReference type="ARBA" id="ARBA00023157"/>
    </source>
</evidence>
<dbReference type="PANTHER" id="PTHR11566">
    <property type="entry name" value="DYNAMIN"/>
    <property type="match status" value="1"/>
</dbReference>
<dbReference type="InterPro" id="IPR027417">
    <property type="entry name" value="P-loop_NTPase"/>
</dbReference>
<dbReference type="FunFam" id="3.40.50.300:FF:000171">
    <property type="entry name" value="Dynamin-like 120 kDa protein, mitochondrial"/>
    <property type="match status" value="1"/>
</dbReference>
<dbReference type="InterPro" id="IPR022812">
    <property type="entry name" value="Dynamin"/>
</dbReference>
<dbReference type="Pfam" id="PF19434">
    <property type="entry name" value="OPA1_C"/>
    <property type="match status" value="1"/>
</dbReference>
<evidence type="ECO:0000256" key="19">
    <source>
        <dbReference type="ARBA" id="ARBA00064015"/>
    </source>
</evidence>
<dbReference type="GO" id="GO:0005874">
    <property type="term" value="C:microtubule"/>
    <property type="evidence" value="ECO:0007669"/>
    <property type="project" value="TreeGrafter"/>
</dbReference>
<dbReference type="GO" id="GO:0003924">
    <property type="term" value="F:GTPase activity"/>
    <property type="evidence" value="ECO:0007669"/>
    <property type="project" value="InterPro"/>
</dbReference>
<evidence type="ECO:0000259" key="21">
    <source>
        <dbReference type="PROSITE" id="PS51718"/>
    </source>
</evidence>
<dbReference type="EMBL" id="JACASF010000005">
    <property type="protein sequence ID" value="KAF6478245.1"/>
    <property type="molecule type" value="Genomic_DNA"/>
</dbReference>
<evidence type="ECO:0000256" key="11">
    <source>
        <dbReference type="ARBA" id="ARBA00023054"/>
    </source>
</evidence>
<dbReference type="GO" id="GO:0005743">
    <property type="term" value="C:mitochondrial inner membrane"/>
    <property type="evidence" value="ECO:0007669"/>
    <property type="project" value="UniProtKB-SubCell"/>
</dbReference>
<dbReference type="GO" id="GO:0006897">
    <property type="term" value="P:endocytosis"/>
    <property type="evidence" value="ECO:0007669"/>
    <property type="project" value="TreeGrafter"/>
</dbReference>
<feature type="coiled-coil region" evidence="20">
    <location>
        <begin position="215"/>
        <end position="253"/>
    </location>
</feature>
<keyword evidence="11 20" id="KW-0175">Coiled coil</keyword>
<evidence type="ECO:0000256" key="10">
    <source>
        <dbReference type="ARBA" id="ARBA00022989"/>
    </source>
</evidence>
<keyword evidence="5" id="KW-0053">Apoptosis</keyword>
<comment type="caution">
    <text evidence="22">The sequence shown here is derived from an EMBL/GenBank/DDBJ whole genome shotgun (WGS) entry which is preliminary data.</text>
</comment>
<dbReference type="GO" id="GO:0000266">
    <property type="term" value="P:mitochondrial fission"/>
    <property type="evidence" value="ECO:0007669"/>
    <property type="project" value="TreeGrafter"/>
</dbReference>
<dbReference type="GO" id="GO:0008053">
    <property type="term" value="P:mitochondrial fusion"/>
    <property type="evidence" value="ECO:0007669"/>
    <property type="project" value="TreeGrafter"/>
</dbReference>
<keyword evidence="23" id="KW-1185">Reference proteome</keyword>
<evidence type="ECO:0000256" key="7">
    <source>
        <dbReference type="ARBA" id="ARBA00022792"/>
    </source>
</evidence>
<dbReference type="InterPro" id="IPR045063">
    <property type="entry name" value="Dynamin_N"/>
</dbReference>
<feature type="domain" description="Dynamin-type G" evidence="21">
    <location>
        <begin position="285"/>
        <end position="561"/>
    </location>
</feature>
<evidence type="ECO:0000313" key="23">
    <source>
        <dbReference type="Proteomes" id="UP000550707"/>
    </source>
</evidence>
<comment type="subunit">
    <text evidence="19">Oligomeric complex consisting of membrane-bound and soluble forms of OPA1. Interacts with RCC1L; RCC1L acts as a guanine nucleotide exchange factor (GEF) for OPA1 by exchanging bound GDP for free GTP. Interacts with CHCHD3 and IMMT; these interactions occur preferentially with soluble OPA1 forms. Interacts with PRELID1.</text>
</comment>
<comment type="subcellular location">
    <subcellularLocation>
        <location evidence="1">Mitochondrion inner membrane</location>
        <topology evidence="1">Single-pass membrane protein</topology>
    </subcellularLocation>
    <subcellularLocation>
        <location evidence="2">Mitochondrion intermembrane space</location>
    </subcellularLocation>
</comment>
<evidence type="ECO:0000256" key="3">
    <source>
        <dbReference type="ARBA" id="ARBA00011980"/>
    </source>
</evidence>
<dbReference type="PROSITE" id="PS51718">
    <property type="entry name" value="G_DYNAMIN_2"/>
    <property type="match status" value="1"/>
</dbReference>
<dbReference type="GO" id="GO:0010821">
    <property type="term" value="P:regulation of mitochondrion organization"/>
    <property type="evidence" value="ECO:0007669"/>
    <property type="project" value="UniProtKB-ARBA"/>
</dbReference>
<name>A0A7J8I252_MOLMO</name>
<dbReference type="GO" id="GO:0008017">
    <property type="term" value="F:microtubule binding"/>
    <property type="evidence" value="ECO:0007669"/>
    <property type="project" value="TreeGrafter"/>
</dbReference>
<keyword evidence="15" id="KW-0472">Membrane</keyword>
<evidence type="ECO:0000256" key="6">
    <source>
        <dbReference type="ARBA" id="ARBA00022741"/>
    </source>
</evidence>
<keyword evidence="4" id="KW-0812">Transmembrane</keyword>
<keyword evidence="13" id="KW-0496">Mitochondrion</keyword>
<dbReference type="GO" id="GO:0006915">
    <property type="term" value="P:apoptotic process"/>
    <property type="evidence" value="ECO:0007669"/>
    <property type="project" value="UniProtKB-KW"/>
</dbReference>
<keyword evidence="10" id="KW-1133">Transmembrane helix</keyword>
<reference evidence="22 23" key="1">
    <citation type="journal article" date="2020" name="Nature">
        <title>Six reference-quality genomes reveal evolution of bat adaptations.</title>
        <authorList>
            <person name="Jebb D."/>
            <person name="Huang Z."/>
            <person name="Pippel M."/>
            <person name="Hughes G.M."/>
            <person name="Lavrichenko K."/>
            <person name="Devanna P."/>
            <person name="Winkler S."/>
            <person name="Jermiin L.S."/>
            <person name="Skirmuntt E.C."/>
            <person name="Katzourakis A."/>
            <person name="Burkitt-Gray L."/>
            <person name="Ray D.A."/>
            <person name="Sullivan K.A.M."/>
            <person name="Roscito J.G."/>
            <person name="Kirilenko B.M."/>
            <person name="Davalos L.M."/>
            <person name="Corthals A.P."/>
            <person name="Power M.L."/>
            <person name="Jones G."/>
            <person name="Ransome R.D."/>
            <person name="Dechmann D.K.N."/>
            <person name="Locatelli A.G."/>
            <person name="Puechmaille S.J."/>
            <person name="Fedrigo O."/>
            <person name="Jarvis E.D."/>
            <person name="Hiller M."/>
            <person name="Vernes S.C."/>
            <person name="Myers E.W."/>
            <person name="Teeling E.C."/>
        </authorList>
    </citation>
    <scope>NUCLEOTIDE SEQUENCE [LARGE SCALE GENOMIC DNA]</scope>
    <source>
        <strain evidence="22">MMolMol1</strain>
        <tissue evidence="22">Muscle</tissue>
    </source>
</reference>
<keyword evidence="16" id="KW-1015">Disulfide bond</keyword>
<evidence type="ECO:0000256" key="4">
    <source>
        <dbReference type="ARBA" id="ARBA00022692"/>
    </source>
</evidence>
<dbReference type="SUPFAM" id="SSF52540">
    <property type="entry name" value="P-loop containing nucleoside triphosphate hydrolases"/>
    <property type="match status" value="1"/>
</dbReference>
<keyword evidence="14" id="KW-0342">GTP-binding</keyword>
<dbReference type="GO" id="GO:0008289">
    <property type="term" value="F:lipid binding"/>
    <property type="evidence" value="ECO:0007669"/>
    <property type="project" value="UniProtKB-KW"/>
</dbReference>
<organism evidence="22 23">
    <name type="scientific">Molossus molossus</name>
    <name type="common">Pallas' mastiff bat</name>
    <name type="synonym">Vespertilio molossus</name>
    <dbReference type="NCBI Taxonomy" id="27622"/>
    <lineage>
        <taxon>Eukaryota</taxon>
        <taxon>Metazoa</taxon>
        <taxon>Chordata</taxon>
        <taxon>Craniata</taxon>
        <taxon>Vertebrata</taxon>
        <taxon>Euteleostomi</taxon>
        <taxon>Mammalia</taxon>
        <taxon>Eutheria</taxon>
        <taxon>Laurasiatheria</taxon>
        <taxon>Chiroptera</taxon>
        <taxon>Yangochiroptera</taxon>
        <taxon>Molossidae</taxon>
        <taxon>Molossus</taxon>
    </lineage>
</organism>
<dbReference type="EC" id="3.6.5.5" evidence="3"/>
<keyword evidence="9" id="KW-0809">Transit peptide</keyword>
<gene>
    <name evidence="22" type="ORF">HJG59_013515</name>
</gene>
<dbReference type="SMART" id="SM00053">
    <property type="entry name" value="DYNc"/>
    <property type="match status" value="1"/>
</dbReference>
<dbReference type="GO" id="GO:0005525">
    <property type="term" value="F:GTP binding"/>
    <property type="evidence" value="ECO:0007669"/>
    <property type="project" value="UniProtKB-KW"/>
</dbReference>
<keyword evidence="6" id="KW-0547">Nucleotide-binding</keyword>
<accession>A0A7J8I252</accession>